<keyword evidence="1" id="KW-0812">Transmembrane</keyword>
<feature type="transmembrane region" description="Helical" evidence="1">
    <location>
        <begin position="127"/>
        <end position="146"/>
    </location>
</feature>
<evidence type="ECO:0000313" key="3">
    <source>
        <dbReference type="EMBL" id="RVX21070.1"/>
    </source>
</evidence>
<keyword evidence="1" id="KW-1133">Transmembrane helix</keyword>
<dbReference type="Pfam" id="PF07727">
    <property type="entry name" value="RVT_2"/>
    <property type="match status" value="1"/>
</dbReference>
<dbReference type="AlphaFoldDB" id="A0A438KIS4"/>
<dbReference type="Proteomes" id="UP000288805">
    <property type="component" value="Unassembled WGS sequence"/>
</dbReference>
<sequence>MSKSNSSLFIHHKNEFIMFLLVYVDGLIITDTSSQLVQQFTTTLAQLFSLKDLSPLAYFLGVEAIHTSSGLFLSQYKYIHDLLEKHNMLGANDVSIPLSSIMSFKLHNGAPPTDPTKYRQSRGFFSISKALVILASFFISTLHAFANVDWVGNSNDHTSTSTYVMFLGCNPIG</sequence>
<proteinExistence type="predicted"/>
<keyword evidence="1" id="KW-0472">Membrane</keyword>
<dbReference type="InterPro" id="IPR013103">
    <property type="entry name" value="RVT_2"/>
</dbReference>
<reference evidence="3 4" key="1">
    <citation type="journal article" date="2018" name="PLoS Genet.">
        <title>Population sequencing reveals clonal diversity and ancestral inbreeding in the grapevine cultivar Chardonnay.</title>
        <authorList>
            <person name="Roach M.J."/>
            <person name="Johnson D.L."/>
            <person name="Bohlmann J."/>
            <person name="van Vuuren H.J."/>
            <person name="Jones S.J."/>
            <person name="Pretorius I.S."/>
            <person name="Schmidt S.A."/>
            <person name="Borneman A.R."/>
        </authorList>
    </citation>
    <scope>NUCLEOTIDE SEQUENCE [LARGE SCALE GENOMIC DNA]</scope>
    <source>
        <strain evidence="4">cv. Chardonnay</strain>
        <tissue evidence="3">Leaf</tissue>
    </source>
</reference>
<dbReference type="EMBL" id="QGNW01000005">
    <property type="protein sequence ID" value="RVX21070.1"/>
    <property type="molecule type" value="Genomic_DNA"/>
</dbReference>
<organism evidence="3 4">
    <name type="scientific">Vitis vinifera</name>
    <name type="common">Grape</name>
    <dbReference type="NCBI Taxonomy" id="29760"/>
    <lineage>
        <taxon>Eukaryota</taxon>
        <taxon>Viridiplantae</taxon>
        <taxon>Streptophyta</taxon>
        <taxon>Embryophyta</taxon>
        <taxon>Tracheophyta</taxon>
        <taxon>Spermatophyta</taxon>
        <taxon>Magnoliopsida</taxon>
        <taxon>eudicotyledons</taxon>
        <taxon>Gunneridae</taxon>
        <taxon>Pentapetalae</taxon>
        <taxon>rosids</taxon>
        <taxon>Vitales</taxon>
        <taxon>Vitaceae</taxon>
        <taxon>Viteae</taxon>
        <taxon>Vitis</taxon>
    </lineage>
</organism>
<gene>
    <name evidence="3" type="primary">RE1_1600</name>
    <name evidence="3" type="ORF">CK203_002132</name>
</gene>
<evidence type="ECO:0000313" key="4">
    <source>
        <dbReference type="Proteomes" id="UP000288805"/>
    </source>
</evidence>
<evidence type="ECO:0000259" key="2">
    <source>
        <dbReference type="Pfam" id="PF07727"/>
    </source>
</evidence>
<protein>
    <submittedName>
        <fullName evidence="3">Retrovirus-related Pol polyprotein from transposon RE1</fullName>
    </submittedName>
</protein>
<evidence type="ECO:0000256" key="1">
    <source>
        <dbReference type="SAM" id="Phobius"/>
    </source>
</evidence>
<accession>A0A438KIS4</accession>
<comment type="caution">
    <text evidence="3">The sequence shown here is derived from an EMBL/GenBank/DDBJ whole genome shotgun (WGS) entry which is preliminary data.</text>
</comment>
<name>A0A438KIS4_VITVI</name>
<feature type="domain" description="Reverse transcriptase Ty1/copia-type" evidence="2">
    <location>
        <begin position="5"/>
        <end position="98"/>
    </location>
</feature>